<keyword evidence="8" id="KW-0472">Membrane</keyword>
<feature type="signal peptide" evidence="9">
    <location>
        <begin position="1"/>
        <end position="24"/>
    </location>
</feature>
<evidence type="ECO:0000256" key="9">
    <source>
        <dbReference type="SAM" id="SignalP"/>
    </source>
</evidence>
<keyword evidence="8" id="KW-1133">Transmembrane helix</keyword>
<dbReference type="InterPro" id="IPR033379">
    <property type="entry name" value="Acid_Pase_AS"/>
</dbReference>
<evidence type="ECO:0000313" key="10">
    <source>
        <dbReference type="EMBL" id="ODN00361.1"/>
    </source>
</evidence>
<dbReference type="Proteomes" id="UP000094527">
    <property type="component" value="Unassembled WGS sequence"/>
</dbReference>
<dbReference type="AlphaFoldDB" id="A0A1D2N555"/>
<comment type="catalytic activity">
    <reaction evidence="1">
        <text>a phosphate monoester + H2O = an alcohol + phosphate</text>
        <dbReference type="Rhea" id="RHEA:15017"/>
        <dbReference type="ChEBI" id="CHEBI:15377"/>
        <dbReference type="ChEBI" id="CHEBI:30879"/>
        <dbReference type="ChEBI" id="CHEBI:43474"/>
        <dbReference type="ChEBI" id="CHEBI:67140"/>
        <dbReference type="EC" id="3.1.3.2"/>
    </reaction>
</comment>
<dbReference type="CDD" id="cd07061">
    <property type="entry name" value="HP_HAP_like"/>
    <property type="match status" value="1"/>
</dbReference>
<dbReference type="InterPro" id="IPR050645">
    <property type="entry name" value="Histidine_acid_phosphatase"/>
</dbReference>
<name>A0A1D2N555_ORCCI</name>
<dbReference type="SUPFAM" id="SSF53254">
    <property type="entry name" value="Phosphoglycerate mutase-like"/>
    <property type="match status" value="1"/>
</dbReference>
<dbReference type="InterPro" id="IPR000560">
    <property type="entry name" value="His_Pase_clade-2"/>
</dbReference>
<dbReference type="EC" id="3.1.3.2" evidence="3"/>
<dbReference type="OrthoDB" id="10257284at2759"/>
<dbReference type="GO" id="GO:0003993">
    <property type="term" value="F:acid phosphatase activity"/>
    <property type="evidence" value="ECO:0007669"/>
    <property type="project" value="UniProtKB-EC"/>
</dbReference>
<reference evidence="10 11" key="1">
    <citation type="journal article" date="2016" name="Genome Biol. Evol.">
        <title>Gene Family Evolution Reflects Adaptation to Soil Environmental Stressors in the Genome of the Collembolan Orchesella cincta.</title>
        <authorList>
            <person name="Faddeeva-Vakhrusheva A."/>
            <person name="Derks M.F."/>
            <person name="Anvar S.Y."/>
            <person name="Agamennone V."/>
            <person name="Suring W."/>
            <person name="Smit S."/>
            <person name="van Straalen N.M."/>
            <person name="Roelofs D."/>
        </authorList>
    </citation>
    <scope>NUCLEOTIDE SEQUENCE [LARGE SCALE GENOMIC DNA]</scope>
    <source>
        <tissue evidence="10">Mixed pool</tissue>
    </source>
</reference>
<gene>
    <name evidence="10" type="ORF">Ocin01_06327</name>
</gene>
<keyword evidence="4 9" id="KW-0732">Signal</keyword>
<sequence>MRHLQWLFHWITFLCLIFCSENDAISSDSIDSDLSLELVQLLFRHGDRNPIDPYPNDPYKNESFWPEGFGQLTSRGKMQHYRLGQYLRKRYDGFISRDYNPYEIAVQSSDVDRALMSASTNLAGLYPPVDNFSTWNQNLTWQPIPIHSLASQLDNKLRLNESCPRYDELRSQFRASDIMHQVNEENKDLYEYLTNHSGRSIHDPQQVDYLYDVLYIENLYHRKVPDWASKILTSVQMQNLTAFSFKMITFTTEMKRLKGGPLIKELIEHMSERISGKLDKRRKLFMYSAHDTTVATLLNSLDLYDMIPPPYASLVLVELLKNTTSNQYFVRIGYKNTTQDPFILTLPGCPQLCLFDDFVKLTKPIIPDDWNAECRKAGFVQYLGGSYIGLLIGGILTMMLVLAVPVMVCIRHRRNAQEPPRYPYLHLQMDDEEA</sequence>
<evidence type="ECO:0000256" key="7">
    <source>
        <dbReference type="ARBA" id="ARBA00023180"/>
    </source>
</evidence>
<dbReference type="EMBL" id="LJIJ01000212">
    <property type="protein sequence ID" value="ODN00361.1"/>
    <property type="molecule type" value="Genomic_DNA"/>
</dbReference>
<protein>
    <recommendedName>
        <fullName evidence="3">acid phosphatase</fullName>
        <ecNumber evidence="3">3.1.3.2</ecNumber>
    </recommendedName>
</protein>
<dbReference type="PANTHER" id="PTHR11567">
    <property type="entry name" value="ACID PHOSPHATASE-RELATED"/>
    <property type="match status" value="1"/>
</dbReference>
<proteinExistence type="inferred from homology"/>
<evidence type="ECO:0000256" key="8">
    <source>
        <dbReference type="SAM" id="Phobius"/>
    </source>
</evidence>
<accession>A0A1D2N555</accession>
<keyword evidence="8" id="KW-0812">Transmembrane</keyword>
<dbReference type="Pfam" id="PF00328">
    <property type="entry name" value="His_Phos_2"/>
    <property type="match status" value="1"/>
</dbReference>
<keyword evidence="11" id="KW-1185">Reference proteome</keyword>
<evidence type="ECO:0000256" key="2">
    <source>
        <dbReference type="ARBA" id="ARBA00005375"/>
    </source>
</evidence>
<feature type="chain" id="PRO_5008905047" description="acid phosphatase" evidence="9">
    <location>
        <begin position="25"/>
        <end position="434"/>
    </location>
</feature>
<evidence type="ECO:0000256" key="1">
    <source>
        <dbReference type="ARBA" id="ARBA00000032"/>
    </source>
</evidence>
<dbReference type="PROSITE" id="PS00778">
    <property type="entry name" value="HIS_ACID_PHOSPHAT_2"/>
    <property type="match status" value="1"/>
</dbReference>
<keyword evidence="5" id="KW-0378">Hydrolase</keyword>
<comment type="similarity">
    <text evidence="2">Belongs to the histidine acid phosphatase family.</text>
</comment>
<feature type="transmembrane region" description="Helical" evidence="8">
    <location>
        <begin position="387"/>
        <end position="410"/>
    </location>
</feature>
<organism evidence="10 11">
    <name type="scientific">Orchesella cincta</name>
    <name type="common">Springtail</name>
    <name type="synonym">Podura cincta</name>
    <dbReference type="NCBI Taxonomy" id="48709"/>
    <lineage>
        <taxon>Eukaryota</taxon>
        <taxon>Metazoa</taxon>
        <taxon>Ecdysozoa</taxon>
        <taxon>Arthropoda</taxon>
        <taxon>Hexapoda</taxon>
        <taxon>Collembola</taxon>
        <taxon>Entomobryomorpha</taxon>
        <taxon>Entomobryoidea</taxon>
        <taxon>Orchesellidae</taxon>
        <taxon>Orchesellinae</taxon>
        <taxon>Orchesella</taxon>
    </lineage>
</organism>
<dbReference type="OMA" id="TYDTLHC"/>
<dbReference type="PANTHER" id="PTHR11567:SF211">
    <property type="entry name" value="PROSTATIC ACID PHOSPHATASE"/>
    <property type="match status" value="1"/>
</dbReference>
<comment type="caution">
    <text evidence="10">The sequence shown here is derived from an EMBL/GenBank/DDBJ whole genome shotgun (WGS) entry which is preliminary data.</text>
</comment>
<evidence type="ECO:0000313" key="11">
    <source>
        <dbReference type="Proteomes" id="UP000094527"/>
    </source>
</evidence>
<dbReference type="STRING" id="48709.A0A1D2N555"/>
<dbReference type="PROSITE" id="PS00616">
    <property type="entry name" value="HIS_ACID_PHOSPHAT_1"/>
    <property type="match status" value="1"/>
</dbReference>
<keyword evidence="6" id="KW-1015">Disulfide bond</keyword>
<keyword evidence="7" id="KW-0325">Glycoprotein</keyword>
<evidence type="ECO:0000256" key="6">
    <source>
        <dbReference type="ARBA" id="ARBA00023157"/>
    </source>
</evidence>
<evidence type="ECO:0000256" key="4">
    <source>
        <dbReference type="ARBA" id="ARBA00022729"/>
    </source>
</evidence>
<evidence type="ECO:0000256" key="5">
    <source>
        <dbReference type="ARBA" id="ARBA00022801"/>
    </source>
</evidence>
<dbReference type="Gene3D" id="3.40.50.1240">
    <property type="entry name" value="Phosphoglycerate mutase-like"/>
    <property type="match status" value="1"/>
</dbReference>
<evidence type="ECO:0000256" key="3">
    <source>
        <dbReference type="ARBA" id="ARBA00012646"/>
    </source>
</evidence>
<dbReference type="InterPro" id="IPR029033">
    <property type="entry name" value="His_PPase_superfam"/>
</dbReference>